<evidence type="ECO:0000256" key="7">
    <source>
        <dbReference type="ARBA" id="ARBA00023136"/>
    </source>
</evidence>
<feature type="transmembrane region" description="Helical" evidence="8">
    <location>
        <begin position="404"/>
        <end position="424"/>
    </location>
</feature>
<comment type="subcellular location">
    <subcellularLocation>
        <location evidence="1">Cell membrane</location>
        <topology evidence="1">Multi-pass membrane protein</topology>
    </subcellularLocation>
</comment>
<dbReference type="PANTHER" id="PTHR48021">
    <property type="match status" value="1"/>
</dbReference>
<evidence type="ECO:0000256" key="4">
    <source>
        <dbReference type="ARBA" id="ARBA00022597"/>
    </source>
</evidence>
<feature type="transmembrane region" description="Helical" evidence="8">
    <location>
        <begin position="367"/>
        <end position="392"/>
    </location>
</feature>
<dbReference type="Pfam" id="PF00083">
    <property type="entry name" value="Sugar_tr"/>
    <property type="match status" value="1"/>
</dbReference>
<feature type="transmembrane region" description="Helical" evidence="8">
    <location>
        <begin position="89"/>
        <end position="109"/>
    </location>
</feature>
<keyword evidence="6 8" id="KW-1133">Transmembrane helix</keyword>
<evidence type="ECO:0000256" key="2">
    <source>
        <dbReference type="ARBA" id="ARBA00022448"/>
    </source>
</evidence>
<feature type="transmembrane region" description="Helical" evidence="8">
    <location>
        <begin position="335"/>
        <end position="355"/>
    </location>
</feature>
<accession>A0A0A1WI53</accession>
<organism evidence="10">
    <name type="scientific">Zeugodacus cucurbitae</name>
    <name type="common">Melon fruit fly</name>
    <name type="synonym">Bactrocera cucurbitae</name>
    <dbReference type="NCBI Taxonomy" id="28588"/>
    <lineage>
        <taxon>Eukaryota</taxon>
        <taxon>Metazoa</taxon>
        <taxon>Ecdysozoa</taxon>
        <taxon>Arthropoda</taxon>
        <taxon>Hexapoda</taxon>
        <taxon>Insecta</taxon>
        <taxon>Pterygota</taxon>
        <taxon>Neoptera</taxon>
        <taxon>Endopterygota</taxon>
        <taxon>Diptera</taxon>
        <taxon>Brachycera</taxon>
        <taxon>Muscomorpha</taxon>
        <taxon>Tephritoidea</taxon>
        <taxon>Tephritidae</taxon>
        <taxon>Zeugodacus</taxon>
        <taxon>Zeugodacus</taxon>
    </lineage>
</organism>
<dbReference type="PROSITE" id="PS50850">
    <property type="entry name" value="MFS"/>
    <property type="match status" value="1"/>
</dbReference>
<dbReference type="FunFam" id="1.20.1250.20:FF:000218">
    <property type="entry name" value="facilitated trehalose transporter Tret1"/>
    <property type="match status" value="1"/>
</dbReference>
<dbReference type="SUPFAM" id="SSF103473">
    <property type="entry name" value="MFS general substrate transporter"/>
    <property type="match status" value="1"/>
</dbReference>
<keyword evidence="7 8" id="KW-0472">Membrane</keyword>
<feature type="transmembrane region" description="Helical" evidence="8">
    <location>
        <begin position="21"/>
        <end position="40"/>
    </location>
</feature>
<gene>
    <name evidence="10" type="primary">Tret1_30</name>
    <name evidence="10" type="ORF">g.2062</name>
</gene>
<reference evidence="10" key="2">
    <citation type="journal article" date="2015" name="Gigascience">
        <title>Reconstructing a comprehensive transcriptome assembly of a white-pupal translocated strain of the pest fruit fly Bactrocera cucurbitae.</title>
        <authorList>
            <person name="Sim S.B."/>
            <person name="Calla B."/>
            <person name="Hall B."/>
            <person name="DeRego T."/>
            <person name="Geib S.M."/>
        </authorList>
    </citation>
    <scope>NUCLEOTIDE SEQUENCE</scope>
</reference>
<evidence type="ECO:0000256" key="6">
    <source>
        <dbReference type="ARBA" id="ARBA00022989"/>
    </source>
</evidence>
<dbReference type="InterPro" id="IPR036259">
    <property type="entry name" value="MFS_trans_sf"/>
</dbReference>
<evidence type="ECO:0000256" key="1">
    <source>
        <dbReference type="ARBA" id="ARBA00004651"/>
    </source>
</evidence>
<evidence type="ECO:0000256" key="3">
    <source>
        <dbReference type="ARBA" id="ARBA00022475"/>
    </source>
</evidence>
<keyword evidence="2" id="KW-0813">Transport</keyword>
<feature type="transmembrane region" description="Helical" evidence="8">
    <location>
        <begin position="147"/>
        <end position="166"/>
    </location>
</feature>
<sequence>MLENKFIILRKQYRMQILGALTFQIMNFAHGFVTGWLSPIVQIIQSTETPLSFSVTVQEISWIGSMFGFGFLTGNILFAITINRFPRKFNLYILAFPHMLFWILAYFVQNIDYLYAGRFLAGVTGGGLFVIGSIFQSEILNKDIRGAIMSMGMVFLSGGTVMGFVLPTVFNYYVIPCIALFFPTVFLIALCFFPETPQSLLKSNNIAAAKAAFDFYNGIENESNRTLDPSNETSQRVESEFEELKSNILKGDSSQSITIYDFLTKSALKAFAHGSVLCILYQLSGCFAFLNYMTSIFAASGSVMDPYFCTNIVGVSHIIGCCIATVLVERIGRRALIFLSTIGMAVGMIAFGVFLQLADAQMLKVYYWAPLVFMLIVVLLTASGLFGTFYITLVEILPAKIRNLALPMAMTVFSLLLFIILKIYPYFLFELGVPTTMYSSASICVITTIYLYIFLPETKGKSMNAMN</sequence>
<dbReference type="PANTHER" id="PTHR48021:SF33">
    <property type="entry name" value="AT22075P-RELATED"/>
    <property type="match status" value="1"/>
</dbReference>
<evidence type="ECO:0000313" key="10">
    <source>
        <dbReference type="EMBL" id="JAC98718.1"/>
    </source>
</evidence>
<dbReference type="InterPro" id="IPR050549">
    <property type="entry name" value="MFS_Trehalose_Transporter"/>
</dbReference>
<evidence type="ECO:0000256" key="5">
    <source>
        <dbReference type="ARBA" id="ARBA00022692"/>
    </source>
</evidence>
<dbReference type="AlphaFoldDB" id="A0A0A1WI53"/>
<dbReference type="GO" id="GO:0005886">
    <property type="term" value="C:plasma membrane"/>
    <property type="evidence" value="ECO:0007669"/>
    <property type="project" value="UniProtKB-SubCell"/>
</dbReference>
<dbReference type="InterPro" id="IPR005828">
    <property type="entry name" value="MFS_sugar_transport-like"/>
</dbReference>
<feature type="domain" description="Major facilitator superfamily (MFS) profile" evidence="9">
    <location>
        <begin position="19"/>
        <end position="459"/>
    </location>
</feature>
<dbReference type="EMBL" id="GBXI01015573">
    <property type="protein sequence ID" value="JAC98718.1"/>
    <property type="molecule type" value="Transcribed_RNA"/>
</dbReference>
<reference evidence="10" key="1">
    <citation type="submission" date="2014-11" db="EMBL/GenBank/DDBJ databases">
        <authorList>
            <person name="Geib S."/>
        </authorList>
    </citation>
    <scope>NUCLEOTIDE SEQUENCE</scope>
</reference>
<feature type="transmembrane region" description="Helical" evidence="8">
    <location>
        <begin position="310"/>
        <end position="328"/>
    </location>
</feature>
<keyword evidence="3" id="KW-1003">Cell membrane</keyword>
<feature type="transmembrane region" description="Helical" evidence="8">
    <location>
        <begin position="115"/>
        <end position="135"/>
    </location>
</feature>
<feature type="transmembrane region" description="Helical" evidence="8">
    <location>
        <begin position="270"/>
        <end position="290"/>
    </location>
</feature>
<keyword evidence="5 8" id="KW-0812">Transmembrane</keyword>
<dbReference type="PROSITE" id="PS00217">
    <property type="entry name" value="SUGAR_TRANSPORT_2"/>
    <property type="match status" value="1"/>
</dbReference>
<feature type="transmembrane region" description="Helical" evidence="8">
    <location>
        <begin position="436"/>
        <end position="455"/>
    </location>
</feature>
<dbReference type="InterPro" id="IPR020846">
    <property type="entry name" value="MFS_dom"/>
</dbReference>
<protein>
    <submittedName>
        <fullName evidence="10">Facilitated trehalose transporter Tret1</fullName>
    </submittedName>
</protein>
<evidence type="ECO:0000256" key="8">
    <source>
        <dbReference type="SAM" id="Phobius"/>
    </source>
</evidence>
<dbReference type="InterPro" id="IPR005829">
    <property type="entry name" value="Sugar_transporter_CS"/>
</dbReference>
<proteinExistence type="predicted"/>
<evidence type="ECO:0000259" key="9">
    <source>
        <dbReference type="PROSITE" id="PS50850"/>
    </source>
</evidence>
<dbReference type="GO" id="GO:0022857">
    <property type="term" value="F:transmembrane transporter activity"/>
    <property type="evidence" value="ECO:0007669"/>
    <property type="project" value="InterPro"/>
</dbReference>
<feature type="transmembrane region" description="Helical" evidence="8">
    <location>
        <begin position="60"/>
        <end position="82"/>
    </location>
</feature>
<dbReference type="Gene3D" id="1.20.1250.20">
    <property type="entry name" value="MFS general substrate transporter like domains"/>
    <property type="match status" value="1"/>
</dbReference>
<name>A0A0A1WI53_ZEUCU</name>
<feature type="transmembrane region" description="Helical" evidence="8">
    <location>
        <begin position="172"/>
        <end position="193"/>
    </location>
</feature>
<keyword evidence="4" id="KW-0762">Sugar transport</keyword>